<dbReference type="AlphaFoldDB" id="A0A956NFV6"/>
<evidence type="ECO:0000256" key="1">
    <source>
        <dbReference type="SAM" id="MobiDB-lite"/>
    </source>
</evidence>
<comment type="caution">
    <text evidence="2">The sequence shown here is derived from an EMBL/GenBank/DDBJ whole genome shotgun (WGS) entry which is preliminary data.</text>
</comment>
<dbReference type="Proteomes" id="UP000739538">
    <property type="component" value="Unassembled WGS sequence"/>
</dbReference>
<gene>
    <name evidence="2" type="ORF">KDA27_20410</name>
</gene>
<reference evidence="2" key="2">
    <citation type="journal article" date="2021" name="Microbiome">
        <title>Successional dynamics and alternative stable states in a saline activated sludge microbial community over 9 years.</title>
        <authorList>
            <person name="Wang Y."/>
            <person name="Ye J."/>
            <person name="Ju F."/>
            <person name="Liu L."/>
            <person name="Boyd J.A."/>
            <person name="Deng Y."/>
            <person name="Parks D.H."/>
            <person name="Jiang X."/>
            <person name="Yin X."/>
            <person name="Woodcroft B.J."/>
            <person name="Tyson G.W."/>
            <person name="Hugenholtz P."/>
            <person name="Polz M.F."/>
            <person name="Zhang T."/>
        </authorList>
    </citation>
    <scope>NUCLEOTIDE SEQUENCE</scope>
    <source>
        <strain evidence="2">HKST-UBA02</strain>
    </source>
</reference>
<name>A0A956NFV6_UNCEI</name>
<proteinExistence type="predicted"/>
<protein>
    <submittedName>
        <fullName evidence="2">Uncharacterized protein</fullName>
    </submittedName>
</protein>
<organism evidence="2 3">
    <name type="scientific">Eiseniibacteriota bacterium</name>
    <dbReference type="NCBI Taxonomy" id="2212470"/>
    <lineage>
        <taxon>Bacteria</taxon>
        <taxon>Candidatus Eiseniibacteriota</taxon>
    </lineage>
</organism>
<reference evidence="2" key="1">
    <citation type="submission" date="2020-04" db="EMBL/GenBank/DDBJ databases">
        <authorList>
            <person name="Zhang T."/>
        </authorList>
    </citation>
    <scope>NUCLEOTIDE SEQUENCE</scope>
    <source>
        <strain evidence="2">HKST-UBA02</strain>
    </source>
</reference>
<accession>A0A956NFV6</accession>
<sequence>MHTKRLAFPTPPRQSGTNCSTEESRGSSLAGRAWLLAGIVLLTASLGCSEKTTTNPVFQEVGYLTGQVIYDDGDPPPTLRIERRSDSSFRMFVETDENGRFTTPLADGIYLVGVLPEDDEYPDSWMTPTGFVAYGDFYESRIPVLSGKTSAVIGTLGRLSVEIDTRIETNRSWNLSVDDWNDGGGSVFRSVRTSTDQGILSAEMLRLPVGPYQLNLRTPYGEGFDLDVERDGQRVALVDAELHASEPYRATLPEPITIRARTSRIVDAPDRAFYSIGVFAETLYGEDPGTSLVLSADGSEASADFALYGRSPFRVRYRNFNFEGWVGSRVEEDATMFAPEPGDDLEVVLELGLLRFEFPPELADLGIQIRIEAPGTNSVRSTSVVHDPSSGAAVSWLVGPPGTYTGIVIPPSDLRGVCYQEIEHPLEIVAGETQTYELNPHEGVTIRGRLGADWESGDRFLARLFPEDITWYLNPEVDSDGRTYAIHNLPQGDILLTHERGGRRFYYPGTPSQSDAELIAIEGPEDLDDIDFTR</sequence>
<feature type="region of interest" description="Disordered" evidence="1">
    <location>
        <begin position="1"/>
        <end position="24"/>
    </location>
</feature>
<evidence type="ECO:0000313" key="2">
    <source>
        <dbReference type="EMBL" id="MCA9758169.1"/>
    </source>
</evidence>
<dbReference type="EMBL" id="JAGQHS010000148">
    <property type="protein sequence ID" value="MCA9758169.1"/>
    <property type="molecule type" value="Genomic_DNA"/>
</dbReference>
<evidence type="ECO:0000313" key="3">
    <source>
        <dbReference type="Proteomes" id="UP000739538"/>
    </source>
</evidence>